<evidence type="ECO:0000256" key="1">
    <source>
        <dbReference type="SAM" id="SignalP"/>
    </source>
</evidence>
<proteinExistence type="predicted"/>
<name>A0A2W2H1B8_9ACTN</name>
<protein>
    <submittedName>
        <fullName evidence="2">Uncharacterized protein</fullName>
    </submittedName>
</protein>
<organism evidence="2 3">
    <name type="scientific">Spongiactinospora gelatinilytica</name>
    <dbReference type="NCBI Taxonomy" id="2666298"/>
    <lineage>
        <taxon>Bacteria</taxon>
        <taxon>Bacillati</taxon>
        <taxon>Actinomycetota</taxon>
        <taxon>Actinomycetes</taxon>
        <taxon>Streptosporangiales</taxon>
        <taxon>Streptosporangiaceae</taxon>
        <taxon>Spongiactinospora</taxon>
    </lineage>
</organism>
<feature type="chain" id="PRO_5015930944" evidence="1">
    <location>
        <begin position="29"/>
        <end position="104"/>
    </location>
</feature>
<evidence type="ECO:0000313" key="2">
    <source>
        <dbReference type="EMBL" id="PZG48679.1"/>
    </source>
</evidence>
<comment type="caution">
    <text evidence="2">The sequence shown here is derived from an EMBL/GenBank/DDBJ whole genome shotgun (WGS) entry which is preliminary data.</text>
</comment>
<gene>
    <name evidence="2" type="ORF">C1I98_12475</name>
</gene>
<dbReference type="Proteomes" id="UP000248544">
    <property type="component" value="Unassembled WGS sequence"/>
</dbReference>
<dbReference type="AlphaFoldDB" id="A0A2W2H1B8"/>
<dbReference type="EMBL" id="POUA01000076">
    <property type="protein sequence ID" value="PZG48679.1"/>
    <property type="molecule type" value="Genomic_DNA"/>
</dbReference>
<reference evidence="2 3" key="1">
    <citation type="submission" date="2018-01" db="EMBL/GenBank/DDBJ databases">
        <title>Draft genome sequence of Sphaerisporangium sp. 7K107.</title>
        <authorList>
            <person name="Sahin N."/>
            <person name="Saygin H."/>
            <person name="Ay H."/>
        </authorList>
    </citation>
    <scope>NUCLEOTIDE SEQUENCE [LARGE SCALE GENOMIC DNA]</scope>
    <source>
        <strain evidence="2 3">7K107</strain>
    </source>
</reference>
<evidence type="ECO:0000313" key="3">
    <source>
        <dbReference type="Proteomes" id="UP000248544"/>
    </source>
</evidence>
<accession>A0A2W2H1B8</accession>
<keyword evidence="3" id="KW-1185">Reference proteome</keyword>
<sequence length="104" mass="10666">MRKVAATLFGGALITATVITGTAAPAHAVPSDCSIGSAPGGGGYTSYCASGTGYHLIAVAWKHPNPQMPESGVWYGEWAPVGGTSVVYIPFSRQIISVNIVTKD</sequence>
<keyword evidence="1" id="KW-0732">Signal</keyword>
<feature type="signal peptide" evidence="1">
    <location>
        <begin position="1"/>
        <end position="28"/>
    </location>
</feature>